<reference evidence="1" key="1">
    <citation type="submission" date="2023-07" db="EMBL/GenBank/DDBJ databases">
        <authorList>
            <person name="Peeters C."/>
        </authorList>
    </citation>
    <scope>NUCLEOTIDE SEQUENCE</scope>
    <source>
        <strain evidence="1">R-77560</strain>
    </source>
</reference>
<protein>
    <submittedName>
        <fullName evidence="1">Uncharacterized protein</fullName>
    </submittedName>
</protein>
<organism evidence="1 2">
    <name type="scientific">Ralstonia thomasii</name>
    <dbReference type="NCBI Taxonomy" id="3058596"/>
    <lineage>
        <taxon>Bacteria</taxon>
        <taxon>Pseudomonadati</taxon>
        <taxon>Pseudomonadota</taxon>
        <taxon>Betaproteobacteria</taxon>
        <taxon>Burkholderiales</taxon>
        <taxon>Burkholderiaceae</taxon>
        <taxon>Ralstonia</taxon>
    </lineage>
</organism>
<dbReference type="EMBL" id="CATZAZ010000011">
    <property type="protein sequence ID" value="CAJ0804715.1"/>
    <property type="molecule type" value="Genomic_DNA"/>
</dbReference>
<sequence>MRNGGLAKEAAEGMMWQHSLSGALDGEKNETSFNGFDPVRAKEVIKSVYESHHAPSYYGVVTTDLCHTQAWIKQ</sequence>
<accession>A0AAD2BRR6</accession>
<evidence type="ECO:0000313" key="1">
    <source>
        <dbReference type="EMBL" id="CAJ0804715.1"/>
    </source>
</evidence>
<dbReference type="Proteomes" id="UP001189756">
    <property type="component" value="Unassembled WGS sequence"/>
</dbReference>
<gene>
    <name evidence="1" type="ORF">R77560_04121</name>
</gene>
<proteinExistence type="predicted"/>
<comment type="caution">
    <text evidence="1">The sequence shown here is derived from an EMBL/GenBank/DDBJ whole genome shotgun (WGS) entry which is preliminary data.</text>
</comment>
<evidence type="ECO:0000313" key="2">
    <source>
        <dbReference type="Proteomes" id="UP001189756"/>
    </source>
</evidence>
<dbReference type="AlphaFoldDB" id="A0AAD2BRR6"/>
<name>A0AAD2BRR6_9RALS</name>